<evidence type="ECO:0000313" key="2">
    <source>
        <dbReference type="Proteomes" id="UP001215280"/>
    </source>
</evidence>
<accession>A0AAD7J795</accession>
<sequence length="104" mass="11415">MSASSFRARKALTMGWRTGFNVRVVALCPSPCTEASVTMLPLSFASTPSDLEIFHKNQGEHIIDDPLRGVGPGPFPSLTSLTIGTFIHEDGDDVDYAFFDEYMQ</sequence>
<name>A0AAD7J795_9AGAR</name>
<keyword evidence="2" id="KW-1185">Reference proteome</keyword>
<dbReference type="EMBL" id="JARJLG010000057">
    <property type="protein sequence ID" value="KAJ7757795.1"/>
    <property type="molecule type" value="Genomic_DNA"/>
</dbReference>
<evidence type="ECO:0000313" key="1">
    <source>
        <dbReference type="EMBL" id="KAJ7757795.1"/>
    </source>
</evidence>
<organism evidence="1 2">
    <name type="scientific">Mycena maculata</name>
    <dbReference type="NCBI Taxonomy" id="230809"/>
    <lineage>
        <taxon>Eukaryota</taxon>
        <taxon>Fungi</taxon>
        <taxon>Dikarya</taxon>
        <taxon>Basidiomycota</taxon>
        <taxon>Agaricomycotina</taxon>
        <taxon>Agaricomycetes</taxon>
        <taxon>Agaricomycetidae</taxon>
        <taxon>Agaricales</taxon>
        <taxon>Marasmiineae</taxon>
        <taxon>Mycenaceae</taxon>
        <taxon>Mycena</taxon>
    </lineage>
</organism>
<gene>
    <name evidence="1" type="ORF">DFH07DRAFT_772784</name>
</gene>
<protein>
    <submittedName>
        <fullName evidence="1">Uncharacterized protein</fullName>
    </submittedName>
</protein>
<dbReference type="Proteomes" id="UP001215280">
    <property type="component" value="Unassembled WGS sequence"/>
</dbReference>
<comment type="caution">
    <text evidence="1">The sequence shown here is derived from an EMBL/GenBank/DDBJ whole genome shotgun (WGS) entry which is preliminary data.</text>
</comment>
<proteinExistence type="predicted"/>
<dbReference type="AlphaFoldDB" id="A0AAD7J795"/>
<reference evidence="1" key="1">
    <citation type="submission" date="2023-03" db="EMBL/GenBank/DDBJ databases">
        <title>Massive genome expansion in bonnet fungi (Mycena s.s.) driven by repeated elements and novel gene families across ecological guilds.</title>
        <authorList>
            <consortium name="Lawrence Berkeley National Laboratory"/>
            <person name="Harder C.B."/>
            <person name="Miyauchi S."/>
            <person name="Viragh M."/>
            <person name="Kuo A."/>
            <person name="Thoen E."/>
            <person name="Andreopoulos B."/>
            <person name="Lu D."/>
            <person name="Skrede I."/>
            <person name="Drula E."/>
            <person name="Henrissat B."/>
            <person name="Morin E."/>
            <person name="Kohler A."/>
            <person name="Barry K."/>
            <person name="LaButti K."/>
            <person name="Morin E."/>
            <person name="Salamov A."/>
            <person name="Lipzen A."/>
            <person name="Mereny Z."/>
            <person name="Hegedus B."/>
            <person name="Baldrian P."/>
            <person name="Stursova M."/>
            <person name="Weitz H."/>
            <person name="Taylor A."/>
            <person name="Grigoriev I.V."/>
            <person name="Nagy L.G."/>
            <person name="Martin F."/>
            <person name="Kauserud H."/>
        </authorList>
    </citation>
    <scope>NUCLEOTIDE SEQUENCE</scope>
    <source>
        <strain evidence="1">CBHHK188m</strain>
    </source>
</reference>